<dbReference type="InterPro" id="IPR012808">
    <property type="entry name" value="CHP02453"/>
</dbReference>
<dbReference type="InterPro" id="IPR015996">
    <property type="entry name" value="UCP028451"/>
</dbReference>
<dbReference type="Pfam" id="PF09365">
    <property type="entry name" value="DUF2461"/>
    <property type="match status" value="1"/>
</dbReference>
<dbReference type="Proteomes" id="UP000197277">
    <property type="component" value="Unassembled WGS sequence"/>
</dbReference>
<keyword evidence="2" id="KW-1185">Reference proteome</keyword>
<evidence type="ECO:0000313" key="1">
    <source>
        <dbReference type="EMBL" id="OWP63235.1"/>
    </source>
</evidence>
<proteinExistence type="predicted"/>
<reference evidence="1 2" key="1">
    <citation type="submission" date="2017-06" db="EMBL/GenBank/DDBJ databases">
        <title>Hymenobacter amundsenii sp. nov. isolated from regoliths in Antarctica.</title>
        <authorList>
            <person name="Sedlacek I."/>
            <person name="Kralova S."/>
            <person name="Pantucek R."/>
            <person name="Svec P."/>
            <person name="Holochova P."/>
            <person name="Stankova E."/>
            <person name="Vrbovska V."/>
            <person name="Busse H.-J."/>
        </authorList>
    </citation>
    <scope>NUCLEOTIDE SEQUENCE [LARGE SCALE GENOMIC DNA]</scope>
    <source>
        <strain evidence="1 2">CCM 8682</strain>
    </source>
</reference>
<dbReference type="PANTHER" id="PTHR36452">
    <property type="entry name" value="CHROMOSOME 12, WHOLE GENOME SHOTGUN SEQUENCE"/>
    <property type="match status" value="1"/>
</dbReference>
<protein>
    <submittedName>
        <fullName evidence="1">TIGR02453 family protein</fullName>
    </submittedName>
</protein>
<organism evidence="1 2">
    <name type="scientific">Hymenobacter amundsenii</name>
    <dbReference type="NCBI Taxonomy" id="2006685"/>
    <lineage>
        <taxon>Bacteria</taxon>
        <taxon>Pseudomonadati</taxon>
        <taxon>Bacteroidota</taxon>
        <taxon>Cytophagia</taxon>
        <taxon>Cytophagales</taxon>
        <taxon>Hymenobacteraceae</taxon>
        <taxon>Hymenobacter</taxon>
    </lineage>
</organism>
<gene>
    <name evidence="1" type="ORF">CDA63_10295</name>
</gene>
<dbReference type="PANTHER" id="PTHR36452:SF1">
    <property type="entry name" value="DUF2461 DOMAIN-CONTAINING PROTEIN"/>
    <property type="match status" value="1"/>
</dbReference>
<sequence>MPLRFSACPMNLALVLAFLRDLAAHNHKAWMDEHRPRYYAARTEYTALVAELLRLAAADLEPGLRGLRPADLMFRINKNDRSQLDPEPYKRNMGAGFKPGGRHSARAGYFVAVQPGGGTYVGAGYRRPAPEELARIRQEIHYSGPTFHALRQNATLLHHFPAGLDQSQALRTAPKGYLRTDPDIEWLRLKSFFVWQHFPDADVVRPDFAARVLEAWQAARPLVAFLNHALE</sequence>
<evidence type="ECO:0000313" key="2">
    <source>
        <dbReference type="Proteomes" id="UP000197277"/>
    </source>
</evidence>
<dbReference type="NCBIfam" id="TIGR02453">
    <property type="entry name" value="TIGR02453 family protein"/>
    <property type="match status" value="1"/>
</dbReference>
<dbReference type="EMBL" id="NIRR01000014">
    <property type="protein sequence ID" value="OWP63235.1"/>
    <property type="molecule type" value="Genomic_DNA"/>
</dbReference>
<accession>A0A2D0AFP2</accession>
<comment type="caution">
    <text evidence="1">The sequence shown here is derived from an EMBL/GenBank/DDBJ whole genome shotgun (WGS) entry which is preliminary data.</text>
</comment>
<dbReference type="OrthoDB" id="9794241at2"/>
<name>A0A2D0AFP2_9BACT</name>
<dbReference type="PIRSF" id="PIRSF028451">
    <property type="entry name" value="UCP028451"/>
    <property type="match status" value="1"/>
</dbReference>
<dbReference type="AlphaFoldDB" id="A0A2D0AFP2"/>